<dbReference type="AlphaFoldDB" id="A0A9J6PGQ7"/>
<keyword evidence="1" id="KW-0472">Membrane</keyword>
<dbReference type="RefSeq" id="WP_269333631.1">
    <property type="nucleotide sequence ID" value="NZ_JAMZFT010000003.1"/>
</dbReference>
<feature type="transmembrane region" description="Helical" evidence="1">
    <location>
        <begin position="98"/>
        <end position="116"/>
    </location>
</feature>
<sequence>MSRTAETAEIPRAAAWLGGLGLLPFAFGAGAALLGDPVWRTVGGHVLLGYGAVILAFMGGAQWGASMHHEPGIARRLTLSVVPALAAFGALLLGPQGLWVLIAGFWGVLVVDIGLARDGLAPAWYPRLRIALTATVSLLLLTGAAAPFL</sequence>
<keyword evidence="1" id="KW-1133">Transmembrane helix</keyword>
<comment type="caution">
    <text evidence="2">The sequence shown here is derived from an EMBL/GenBank/DDBJ whole genome shotgun (WGS) entry which is preliminary data.</text>
</comment>
<dbReference type="Proteomes" id="UP001055804">
    <property type="component" value="Unassembled WGS sequence"/>
</dbReference>
<evidence type="ECO:0000313" key="2">
    <source>
        <dbReference type="EMBL" id="MCP1337670.1"/>
    </source>
</evidence>
<keyword evidence="1" id="KW-0812">Transmembrane</keyword>
<dbReference type="PANTHER" id="PTHR15887:SF1">
    <property type="entry name" value="TRANSMEMBRANE PROTEIN 69"/>
    <property type="match status" value="1"/>
</dbReference>
<reference evidence="2" key="1">
    <citation type="submission" date="2022-06" db="EMBL/GenBank/DDBJ databases">
        <title>Isolation and Genomics of Futiania mangrovii gen. nov., sp. nov., a Rare and Metabolically-versatile member in the Class Alphaproteobacteria.</title>
        <authorList>
            <person name="Liu L."/>
            <person name="Huang W.-C."/>
            <person name="Pan J."/>
            <person name="Li J."/>
            <person name="Huang Y."/>
            <person name="Du H."/>
            <person name="Liu Y."/>
            <person name="Li M."/>
        </authorList>
    </citation>
    <scope>NUCLEOTIDE SEQUENCE</scope>
    <source>
        <strain evidence="2">FT118</strain>
    </source>
</reference>
<organism evidence="2 3">
    <name type="scientific">Futiania mangrovi</name>
    <dbReference type="NCBI Taxonomy" id="2959716"/>
    <lineage>
        <taxon>Bacteria</taxon>
        <taxon>Pseudomonadati</taxon>
        <taxon>Pseudomonadota</taxon>
        <taxon>Alphaproteobacteria</taxon>
        <taxon>Futianiales</taxon>
        <taxon>Futianiaceae</taxon>
        <taxon>Futiania</taxon>
    </lineage>
</organism>
<gene>
    <name evidence="2" type="ORF">NJQ99_14705</name>
</gene>
<dbReference type="EMBL" id="JAMZFT010000003">
    <property type="protein sequence ID" value="MCP1337670.1"/>
    <property type="molecule type" value="Genomic_DNA"/>
</dbReference>
<dbReference type="PANTHER" id="PTHR15887">
    <property type="entry name" value="TRANSMEMBRANE PROTEIN 69"/>
    <property type="match status" value="1"/>
</dbReference>
<protein>
    <submittedName>
        <fullName evidence="2">DUF3429 domain-containing protein</fullName>
    </submittedName>
</protein>
<feature type="transmembrane region" description="Helical" evidence="1">
    <location>
        <begin position="128"/>
        <end position="148"/>
    </location>
</feature>
<keyword evidence="3" id="KW-1185">Reference proteome</keyword>
<evidence type="ECO:0000256" key="1">
    <source>
        <dbReference type="SAM" id="Phobius"/>
    </source>
</evidence>
<dbReference type="InterPro" id="IPR021836">
    <property type="entry name" value="DUF3429"/>
</dbReference>
<feature type="transmembrane region" description="Helical" evidence="1">
    <location>
        <begin position="38"/>
        <end position="61"/>
    </location>
</feature>
<evidence type="ECO:0000313" key="3">
    <source>
        <dbReference type="Proteomes" id="UP001055804"/>
    </source>
</evidence>
<proteinExistence type="predicted"/>
<dbReference type="Pfam" id="PF11911">
    <property type="entry name" value="DUF3429"/>
    <property type="match status" value="1"/>
</dbReference>
<accession>A0A9J6PGQ7</accession>
<name>A0A9J6PGQ7_9PROT</name>